<dbReference type="InterPro" id="IPR012871">
    <property type="entry name" value="DUF1668_ORYSA"/>
</dbReference>
<sequence>MPKRRLDERDDVRRQQHLYLLLDDWHSGYSVRKVRLPSSRSGEGAEQSLPRPFMHFVVPRGTLTYTTSAFGTKIMVVNLGMDQAPVVDVLECSVLFSPGPNQRCCPIFFPVSDDKLFFMDVDSFEICRWSMKHPTDLPWNVLSPVPFDRLYVSSYAVQPDVAIIVSTKQGATAETYVFDVNEYPETLGYLYSCSVTSTDIGNGCSSPTMKRSREKVYSMNPAEKHVKATLVYMMGRGKFCLVECIFIDDASAGQELRRGRYMYRLMTFSLGYDMEGELKLEHCRVCYYNLPREATTDHILRHDPMVFWL</sequence>
<dbReference type="PANTHER" id="PTHR33085:SF80">
    <property type="entry name" value="F-BOX ASSOCIATED DOMAIN-CONTAINING PROTEIN"/>
    <property type="match status" value="1"/>
</dbReference>
<evidence type="ECO:0000313" key="1">
    <source>
        <dbReference type="EMBL" id="CAL4929814.1"/>
    </source>
</evidence>
<dbReference type="EMBL" id="OZ075125">
    <property type="protein sequence ID" value="CAL4929814.1"/>
    <property type="molecule type" value="Genomic_DNA"/>
</dbReference>
<reference evidence="1 2" key="2">
    <citation type="submission" date="2024-10" db="EMBL/GenBank/DDBJ databases">
        <authorList>
            <person name="Ryan C."/>
        </authorList>
    </citation>
    <scope>NUCLEOTIDE SEQUENCE [LARGE SCALE GENOMIC DNA]</scope>
</reference>
<dbReference type="Proteomes" id="UP001497457">
    <property type="component" value="Chromosome 15b"/>
</dbReference>
<dbReference type="AlphaFoldDB" id="A0ABC8XUN3"/>
<proteinExistence type="predicted"/>
<name>A0ABC8XUN3_9POAL</name>
<protein>
    <recommendedName>
        <fullName evidence="3">F-box protein</fullName>
    </recommendedName>
</protein>
<evidence type="ECO:0008006" key="3">
    <source>
        <dbReference type="Google" id="ProtNLM"/>
    </source>
</evidence>
<evidence type="ECO:0000313" key="2">
    <source>
        <dbReference type="Proteomes" id="UP001497457"/>
    </source>
</evidence>
<keyword evidence="2" id="KW-1185">Reference proteome</keyword>
<organism evidence="1 2">
    <name type="scientific">Urochloa decumbens</name>
    <dbReference type="NCBI Taxonomy" id="240449"/>
    <lineage>
        <taxon>Eukaryota</taxon>
        <taxon>Viridiplantae</taxon>
        <taxon>Streptophyta</taxon>
        <taxon>Embryophyta</taxon>
        <taxon>Tracheophyta</taxon>
        <taxon>Spermatophyta</taxon>
        <taxon>Magnoliopsida</taxon>
        <taxon>Liliopsida</taxon>
        <taxon>Poales</taxon>
        <taxon>Poaceae</taxon>
        <taxon>PACMAD clade</taxon>
        <taxon>Panicoideae</taxon>
        <taxon>Panicodae</taxon>
        <taxon>Paniceae</taxon>
        <taxon>Melinidinae</taxon>
        <taxon>Urochloa</taxon>
    </lineage>
</organism>
<accession>A0ABC8XUN3</accession>
<dbReference type="PANTHER" id="PTHR33085">
    <property type="entry name" value="OS12G0113100 PROTEIN-RELATED"/>
    <property type="match status" value="1"/>
</dbReference>
<reference evidence="2" key="1">
    <citation type="submission" date="2024-06" db="EMBL/GenBank/DDBJ databases">
        <authorList>
            <person name="Ryan C."/>
        </authorList>
    </citation>
    <scope>NUCLEOTIDE SEQUENCE [LARGE SCALE GENOMIC DNA]</scope>
</reference>
<dbReference type="Pfam" id="PF07893">
    <property type="entry name" value="DUF1668"/>
    <property type="match status" value="2"/>
</dbReference>
<gene>
    <name evidence="1" type="ORF">URODEC1_LOCUS26045</name>
</gene>